<evidence type="ECO:0000313" key="4">
    <source>
        <dbReference type="Proteomes" id="UP000094801"/>
    </source>
</evidence>
<feature type="compositionally biased region" description="Acidic residues" evidence="2">
    <location>
        <begin position="1007"/>
        <end position="1029"/>
    </location>
</feature>
<dbReference type="InterPro" id="IPR007587">
    <property type="entry name" value="SAPS"/>
</dbReference>
<dbReference type="Pfam" id="PF04499">
    <property type="entry name" value="SAPS"/>
    <property type="match status" value="2"/>
</dbReference>
<evidence type="ECO:0000256" key="2">
    <source>
        <dbReference type="SAM" id="MobiDB-lite"/>
    </source>
</evidence>
<dbReference type="PANTHER" id="PTHR12634:SF14">
    <property type="entry name" value="SIT4-ASSOCIATING PROTEIN SAP155-RELATED"/>
    <property type="match status" value="1"/>
</dbReference>
<feature type="region of interest" description="Disordered" evidence="2">
    <location>
        <begin position="983"/>
        <end position="1038"/>
    </location>
</feature>
<dbReference type="PANTHER" id="PTHR12634">
    <property type="entry name" value="SIT4 YEAST -ASSOCIATING PROTEIN-RELATED"/>
    <property type="match status" value="1"/>
</dbReference>
<gene>
    <name evidence="3" type="ORF">CANARDRAFT_233225</name>
</gene>
<evidence type="ECO:0000313" key="3">
    <source>
        <dbReference type="EMBL" id="ODV86027.1"/>
    </source>
</evidence>
<dbReference type="OrthoDB" id="295029at2759"/>
<dbReference type="GO" id="GO:0005829">
    <property type="term" value="C:cytosol"/>
    <property type="evidence" value="ECO:0007669"/>
    <property type="project" value="TreeGrafter"/>
</dbReference>
<reference evidence="4" key="1">
    <citation type="submission" date="2016-04" db="EMBL/GenBank/DDBJ databases">
        <title>Comparative genomics of biotechnologically important yeasts.</title>
        <authorList>
            <consortium name="DOE Joint Genome Institute"/>
            <person name="Riley R."/>
            <person name="Haridas S."/>
            <person name="Wolfe K.H."/>
            <person name="Lopes M.R."/>
            <person name="Hittinger C.T."/>
            <person name="Goker M."/>
            <person name="Salamov A."/>
            <person name="Wisecaver J."/>
            <person name="Long T.M."/>
            <person name="Aerts A.L."/>
            <person name="Barry K."/>
            <person name="Choi C."/>
            <person name="Clum A."/>
            <person name="Coughlan A.Y."/>
            <person name="Deshpande S."/>
            <person name="Douglass A.P."/>
            <person name="Hanson S.J."/>
            <person name="Klenk H.-P."/>
            <person name="Labutti K."/>
            <person name="Lapidus A."/>
            <person name="Lindquist E."/>
            <person name="Lipzen A."/>
            <person name="Meier-Kolthoff J.P."/>
            <person name="Ohm R.A."/>
            <person name="Otillar R.P."/>
            <person name="Pangilinan J."/>
            <person name="Peng Y."/>
            <person name="Rokas A."/>
            <person name="Rosa C.A."/>
            <person name="Scheuner C."/>
            <person name="Sibirny A.A."/>
            <person name="Slot J.C."/>
            <person name="Stielow J.B."/>
            <person name="Sun H."/>
            <person name="Kurtzman C.P."/>
            <person name="Blackwell M."/>
            <person name="Grigoriev I.V."/>
            <person name="Jeffries T.W."/>
        </authorList>
    </citation>
    <scope>NUCLEOTIDE SEQUENCE [LARGE SCALE GENOMIC DNA]</scope>
    <source>
        <strain evidence="4">NRRL YB-2248</strain>
    </source>
</reference>
<dbReference type="GO" id="GO:0005634">
    <property type="term" value="C:nucleus"/>
    <property type="evidence" value="ECO:0007669"/>
    <property type="project" value="TreeGrafter"/>
</dbReference>
<name>A0A1E4T2Q2_9ASCO</name>
<dbReference type="AlphaFoldDB" id="A0A1E4T2Q2"/>
<dbReference type="STRING" id="983967.A0A1E4T2Q2"/>
<dbReference type="Proteomes" id="UP000094801">
    <property type="component" value="Unassembled WGS sequence"/>
</dbReference>
<dbReference type="GO" id="GO:0019903">
    <property type="term" value="F:protein phosphatase binding"/>
    <property type="evidence" value="ECO:0007669"/>
    <property type="project" value="InterPro"/>
</dbReference>
<dbReference type="EMBL" id="KV453851">
    <property type="protein sequence ID" value="ODV86027.1"/>
    <property type="molecule type" value="Genomic_DNA"/>
</dbReference>
<dbReference type="GO" id="GO:0019888">
    <property type="term" value="F:protein phosphatase regulator activity"/>
    <property type="evidence" value="ECO:0007669"/>
    <property type="project" value="TreeGrafter"/>
</dbReference>
<comment type="similarity">
    <text evidence="1">Belongs to the SAPS family.</text>
</comment>
<organism evidence="3 4">
    <name type="scientific">[Candida] arabinofermentans NRRL YB-2248</name>
    <dbReference type="NCBI Taxonomy" id="983967"/>
    <lineage>
        <taxon>Eukaryota</taxon>
        <taxon>Fungi</taxon>
        <taxon>Dikarya</taxon>
        <taxon>Ascomycota</taxon>
        <taxon>Saccharomycotina</taxon>
        <taxon>Pichiomycetes</taxon>
        <taxon>Pichiales</taxon>
        <taxon>Pichiaceae</taxon>
        <taxon>Ogataea</taxon>
        <taxon>Ogataea/Candida clade</taxon>
    </lineage>
</organism>
<protein>
    <submittedName>
        <fullName evidence="3">Uncharacterized protein</fullName>
    </submittedName>
</protein>
<feature type="compositionally biased region" description="Low complexity" evidence="2">
    <location>
        <begin position="43"/>
        <end position="82"/>
    </location>
</feature>
<evidence type="ECO:0000256" key="1">
    <source>
        <dbReference type="ARBA" id="ARBA00006180"/>
    </source>
</evidence>
<keyword evidence="4" id="KW-1185">Reference proteome</keyword>
<proteinExistence type="inferred from homology"/>
<sequence length="1038" mass="118692">MSVVWPFFNASSNATINKILAEIELDQQQMLEKSSSVATATQNNLSTNSSNSNSNSNWDSNNLISSQQSKKQQQQQSGKSSPSINISLFNKLIDQPNFIDEINISKNQKLIRYISQVEVLDILINYSLISLEISMLPNLETIQGLNLSNDIFEGENNVSQEDEHLNPHHQLNLPPVGGKNDDETEELDKLERALKRSIVASETLILFSGAIVQSLSTHSTTDQYLLTKLWRGILNREVEDFFPQIHKPNQDLSDDESDINVEQQQQLQQQQQQIDLTNPSNYKEAHNLTIFNNFLKLIDSIATISMQSLMNFIRFEQTQIDQTDLLTIQFIKFIPFSQTICDLLVRLISTDKPYNSNGLIEILLDQELIFRLLNIVKTNYLDHKVQDNLCNLLNGIVGISSNVGFWDDPSLNPNNVNEMGEPLDMDQITRNAANNPNIGPNDLTRQLVSKRCILEMLDVLINYGNYGLVTVVSVVIEVIRKNNSDYDEFDWIGFVEDEDNENDHDNENEIDEDVAVSGETEVQVGDVTKNLPNSRDPIYLGPMLKLFSLHLKEITTNYLTEKYYSLKSSTIPELKSSIGSIIEPLGYERFKVMELIAELLHCSNMILMNKSSKLDWLMYKRDLWRDIKKTESLVMDALNDSINDEITSDVISKSIGKLSLNEDVTSIKDEDEDKEKEFVKLPIDLSIGNFFKLQLLETHAIPLIILKLVQFPWNNFMHNVVFDLVQQIFNGRLANWDEDQASNQEETKYDDNLSLNKILIWSLFGDFDNYTINSTSSYQCSSDDNDDNDDDEYPGFFNLPNFILFCFKHSDEYESENLFKLGYMGHLTLIAEEIHKFQTYVENFGSTRTDQTFEILEDENDLSCSYYSKTSYFIFNSLYDKLFESENFAKWGVFVNGKLKEINEMHNKVLGNPNELSDADIKEEGDDLKSQPMVKNKNDVIVLDNGDSEEFHRSNEGEDEDDLQVIEGGDPEEEEEVGLGVEDEDDNYYDGGDLIPMKKTNSVLTDNENDVEIEQKEGDEEDVGVEEVSDTGRGRRKD</sequence>
<accession>A0A1E4T2Q2</accession>
<feature type="region of interest" description="Disordered" evidence="2">
    <location>
        <begin position="36"/>
        <end position="82"/>
    </location>
</feature>